<dbReference type="InterPro" id="IPR028098">
    <property type="entry name" value="Glyco_trans_4-like_N"/>
</dbReference>
<gene>
    <name evidence="3" type="ORF">K0B96_09225</name>
</gene>
<feature type="domain" description="Glycosyl transferase family 1" evidence="1">
    <location>
        <begin position="206"/>
        <end position="364"/>
    </location>
</feature>
<keyword evidence="3" id="KW-0328">Glycosyltransferase</keyword>
<protein>
    <submittedName>
        <fullName evidence="3">Glycosyltransferase</fullName>
        <ecNumber evidence="3">2.4.-.-</ecNumber>
    </submittedName>
</protein>
<evidence type="ECO:0000313" key="3">
    <source>
        <dbReference type="EMBL" id="QYM77511.1"/>
    </source>
</evidence>
<dbReference type="AlphaFoldDB" id="A0A8F9TT08"/>
<dbReference type="Gene3D" id="3.40.50.2000">
    <property type="entry name" value="Glycogen Phosphorylase B"/>
    <property type="match status" value="2"/>
</dbReference>
<sequence>MKILQTISHYVPAYRFGGPLQVAHALGKELVKLGHEVIVCCTNQADEQSALNVPINTPVELDGIQVYYEPVQRGRRWGYSPPLGRRVEQLVLRSDVVIAHSHFQYAGWVGARAARRAGKPYLVYAHGSLKRDSLRASSGLAKRAYLALMENANLRGAKHVVFNAEEELDDSLYSQNGLVLNNGISADEFAVLPQRGGFRALNPELADRTLFLFLGRIDIQQKAVDLIVESFGQIVAACPEAMLLLAGPSEGGDVAVIETLIRRLGLQAHVRFLGLVSGTAKLDLLRDADVFLMPSRYEGLSIALLEAMASGLPVILSDRAGLHREVARHTCGIVVAPEKKAVTAAMLRLLGQEDRRRMGEAARTMVMRDYTWTVIAEQLEQVIYSCLTEN</sequence>
<proteinExistence type="predicted"/>
<dbReference type="RefSeq" id="WP_220160616.1">
    <property type="nucleotide sequence ID" value="NZ_CP080507.1"/>
</dbReference>
<reference evidence="3" key="1">
    <citation type="submission" date="2021-08" db="EMBL/GenBank/DDBJ databases">
        <title>Genome of a novel bacterium of the phylum Verrucomicrobia, Oleiharenicola sp. KSB-15.</title>
        <authorList>
            <person name="Chung J.-H."/>
            <person name="Ahn J.-H."/>
            <person name="Yoon Y."/>
            <person name="Kim D.-Y."/>
            <person name="An S.-H."/>
            <person name="Park I."/>
            <person name="Yeon J."/>
        </authorList>
    </citation>
    <scope>NUCLEOTIDE SEQUENCE</scope>
    <source>
        <strain evidence="3">KSB-15</strain>
    </source>
</reference>
<dbReference type="Pfam" id="PF00534">
    <property type="entry name" value="Glycos_transf_1"/>
    <property type="match status" value="1"/>
</dbReference>
<dbReference type="GO" id="GO:0016757">
    <property type="term" value="F:glycosyltransferase activity"/>
    <property type="evidence" value="ECO:0007669"/>
    <property type="project" value="UniProtKB-KW"/>
</dbReference>
<accession>A0A8F9TT08</accession>
<evidence type="ECO:0000259" key="1">
    <source>
        <dbReference type="Pfam" id="PF00534"/>
    </source>
</evidence>
<evidence type="ECO:0000313" key="4">
    <source>
        <dbReference type="Proteomes" id="UP000825051"/>
    </source>
</evidence>
<organism evidence="3 4">
    <name type="scientific">Horticoccus luteus</name>
    <dbReference type="NCBI Taxonomy" id="2862869"/>
    <lineage>
        <taxon>Bacteria</taxon>
        <taxon>Pseudomonadati</taxon>
        <taxon>Verrucomicrobiota</taxon>
        <taxon>Opitutia</taxon>
        <taxon>Opitutales</taxon>
        <taxon>Opitutaceae</taxon>
        <taxon>Horticoccus</taxon>
    </lineage>
</organism>
<evidence type="ECO:0000259" key="2">
    <source>
        <dbReference type="Pfam" id="PF13579"/>
    </source>
</evidence>
<feature type="domain" description="Glycosyltransferase subfamily 4-like N-terminal" evidence="2">
    <location>
        <begin position="17"/>
        <end position="170"/>
    </location>
</feature>
<dbReference type="SUPFAM" id="SSF53756">
    <property type="entry name" value="UDP-Glycosyltransferase/glycogen phosphorylase"/>
    <property type="match status" value="1"/>
</dbReference>
<keyword evidence="4" id="KW-1185">Reference proteome</keyword>
<dbReference type="Proteomes" id="UP000825051">
    <property type="component" value="Chromosome"/>
</dbReference>
<dbReference type="PANTHER" id="PTHR12526">
    <property type="entry name" value="GLYCOSYLTRANSFERASE"/>
    <property type="match status" value="1"/>
</dbReference>
<name>A0A8F9TT08_9BACT</name>
<dbReference type="EMBL" id="CP080507">
    <property type="protein sequence ID" value="QYM77511.1"/>
    <property type="molecule type" value="Genomic_DNA"/>
</dbReference>
<dbReference type="KEGG" id="ole:K0B96_09225"/>
<dbReference type="EC" id="2.4.-.-" evidence="3"/>
<dbReference type="InterPro" id="IPR001296">
    <property type="entry name" value="Glyco_trans_1"/>
</dbReference>
<dbReference type="PANTHER" id="PTHR12526:SF636">
    <property type="entry name" value="BLL3647 PROTEIN"/>
    <property type="match status" value="1"/>
</dbReference>
<dbReference type="Pfam" id="PF13579">
    <property type="entry name" value="Glyco_trans_4_4"/>
    <property type="match status" value="1"/>
</dbReference>
<keyword evidence="3" id="KW-0808">Transferase</keyword>